<proteinExistence type="predicted"/>
<dbReference type="AlphaFoldDB" id="A0ABD3F168"/>
<dbReference type="EMBL" id="JBIMZQ010000048">
    <property type="protein sequence ID" value="KAL3659214.1"/>
    <property type="molecule type" value="Genomic_DNA"/>
</dbReference>
<evidence type="ECO:0000313" key="2">
    <source>
        <dbReference type="Proteomes" id="UP001632037"/>
    </source>
</evidence>
<keyword evidence="2" id="KW-1185">Reference proteome</keyword>
<comment type="caution">
    <text evidence="1">The sequence shown here is derived from an EMBL/GenBank/DDBJ whole genome shotgun (WGS) entry which is preliminary data.</text>
</comment>
<organism evidence="1 2">
    <name type="scientific">Phytophthora oleae</name>
    <dbReference type="NCBI Taxonomy" id="2107226"/>
    <lineage>
        <taxon>Eukaryota</taxon>
        <taxon>Sar</taxon>
        <taxon>Stramenopiles</taxon>
        <taxon>Oomycota</taxon>
        <taxon>Peronosporomycetes</taxon>
        <taxon>Peronosporales</taxon>
        <taxon>Peronosporaceae</taxon>
        <taxon>Phytophthora</taxon>
    </lineage>
</organism>
<dbReference type="Proteomes" id="UP001632037">
    <property type="component" value="Unassembled WGS sequence"/>
</dbReference>
<protein>
    <submittedName>
        <fullName evidence="1">Uncharacterized protein</fullName>
    </submittedName>
</protein>
<name>A0ABD3F168_9STRA</name>
<accession>A0ABD3F168</accession>
<evidence type="ECO:0000313" key="1">
    <source>
        <dbReference type="EMBL" id="KAL3659214.1"/>
    </source>
</evidence>
<sequence>MDTRTGLSTQYSVVFFLRIRRAGAVHFVSVADDGVEGASVEGDSACVVATGAGVDGVPAEEESVEGDSFDDDVVDCWSVEGVVCSPLNELLPALDRVFIDDLPPPERGTQLTTRSTALVST</sequence>
<reference evidence="1 2" key="1">
    <citation type="submission" date="2024-09" db="EMBL/GenBank/DDBJ databases">
        <title>Genome sequencing and assembly of Phytophthora oleae, isolate VK10A, causative agent of rot of olive drupes.</title>
        <authorList>
            <person name="Conti Taguali S."/>
            <person name="Riolo M."/>
            <person name="La Spada F."/>
            <person name="Cacciola S.O."/>
            <person name="Dionisio G."/>
        </authorList>
    </citation>
    <scope>NUCLEOTIDE SEQUENCE [LARGE SCALE GENOMIC DNA]</scope>
    <source>
        <strain evidence="1 2">VK10A</strain>
    </source>
</reference>
<gene>
    <name evidence="1" type="ORF">V7S43_015792</name>
</gene>